<dbReference type="PROSITE" id="PS00221">
    <property type="entry name" value="MIP"/>
    <property type="match status" value="1"/>
</dbReference>
<dbReference type="AlphaFoldDB" id="A0A3L6F6C0"/>
<evidence type="ECO:0000256" key="6">
    <source>
        <dbReference type="ARBA" id="ARBA00023136"/>
    </source>
</evidence>
<dbReference type="GO" id="GO:0016020">
    <property type="term" value="C:membrane"/>
    <property type="evidence" value="ECO:0007669"/>
    <property type="project" value="UniProtKB-SubCell"/>
</dbReference>
<dbReference type="Pfam" id="PF00230">
    <property type="entry name" value="MIP"/>
    <property type="match status" value="1"/>
</dbReference>
<dbReference type="Proteomes" id="UP000251960">
    <property type="component" value="Chromosome 4"/>
</dbReference>
<organism evidence="10">
    <name type="scientific">Zea mays</name>
    <name type="common">Maize</name>
    <dbReference type="NCBI Taxonomy" id="4577"/>
    <lineage>
        <taxon>Eukaryota</taxon>
        <taxon>Viridiplantae</taxon>
        <taxon>Streptophyta</taxon>
        <taxon>Embryophyta</taxon>
        <taxon>Tracheophyta</taxon>
        <taxon>Spermatophyta</taxon>
        <taxon>Magnoliopsida</taxon>
        <taxon>Liliopsida</taxon>
        <taxon>Poales</taxon>
        <taxon>Poaceae</taxon>
        <taxon>PACMAD clade</taxon>
        <taxon>Panicoideae</taxon>
        <taxon>Andropogonodae</taxon>
        <taxon>Andropogoneae</taxon>
        <taxon>Tripsacinae</taxon>
        <taxon>Zea</taxon>
    </lineage>
</organism>
<dbReference type="InterPro" id="IPR023271">
    <property type="entry name" value="Aquaporin-like"/>
</dbReference>
<dbReference type="PANTHER" id="PTHR45724:SF16">
    <property type="entry name" value="AQUAPORIN NIP2-1"/>
    <property type="match status" value="1"/>
</dbReference>
<evidence type="ECO:0000256" key="4">
    <source>
        <dbReference type="ARBA" id="ARBA00022737"/>
    </source>
</evidence>
<evidence type="ECO:0000256" key="5">
    <source>
        <dbReference type="ARBA" id="ARBA00022989"/>
    </source>
</evidence>
<feature type="compositionally biased region" description="Acidic residues" evidence="8">
    <location>
        <begin position="226"/>
        <end position="238"/>
    </location>
</feature>
<comment type="subcellular location">
    <subcellularLocation>
        <location evidence="1">Membrane</location>
        <topology evidence="1">Multi-pass membrane protein</topology>
    </subcellularLocation>
</comment>
<comment type="similarity">
    <text evidence="7">Belongs to the MIP/aquaporin (TC 1.A.8) family.</text>
</comment>
<keyword evidence="3 7" id="KW-0812">Transmembrane</keyword>
<protein>
    <submittedName>
        <fullName evidence="10">Aquaporin NIP2-1</fullName>
    </submittedName>
</protein>
<evidence type="ECO:0000313" key="10">
    <source>
        <dbReference type="EMBL" id="PWZ28550.1"/>
    </source>
</evidence>
<evidence type="ECO:0000256" key="7">
    <source>
        <dbReference type="RuleBase" id="RU000477"/>
    </source>
</evidence>
<sequence>MSTNSRANSRANFNNEIHDIGTAVHNSSSLPPAYYDRSLADMFPPHLLKKVVSEVVSTFLLVFVTCGAAGIYGSDKDRISQLGQSVAGGLIVTVMIYAVGHISGAHMNPAVTLAFAVFRHFPWIQVGELAGLAVGSAVCITSIFAGAVSGGSMNPARTLGPALASNLYTGLWIYFLGPVLGTLSGAWTYTFIRFDEAPSKDASSSHSQKLSSFKLRRLQSQSVAADADDDEDLDHIQV</sequence>
<evidence type="ECO:0000256" key="2">
    <source>
        <dbReference type="ARBA" id="ARBA00022448"/>
    </source>
</evidence>
<dbReference type="InterPro" id="IPR000425">
    <property type="entry name" value="MIP"/>
</dbReference>
<keyword evidence="4" id="KW-0677">Repeat</keyword>
<proteinExistence type="inferred from homology"/>
<evidence type="ECO:0000256" key="1">
    <source>
        <dbReference type="ARBA" id="ARBA00004141"/>
    </source>
</evidence>
<dbReference type="PANTHER" id="PTHR45724">
    <property type="entry name" value="AQUAPORIN NIP2-1"/>
    <property type="match status" value="1"/>
</dbReference>
<feature type="transmembrane region" description="Helical" evidence="9">
    <location>
        <begin position="94"/>
        <end position="117"/>
    </location>
</feature>
<dbReference type="Gene3D" id="1.20.1080.10">
    <property type="entry name" value="Glycerol uptake facilitator protein"/>
    <property type="match status" value="2"/>
</dbReference>
<feature type="transmembrane region" description="Helical" evidence="9">
    <location>
        <begin position="171"/>
        <end position="192"/>
    </location>
</feature>
<dbReference type="EMBL" id="NCVQ01000005">
    <property type="protein sequence ID" value="PWZ28550.1"/>
    <property type="molecule type" value="Genomic_DNA"/>
</dbReference>
<evidence type="ECO:0000256" key="3">
    <source>
        <dbReference type="ARBA" id="ARBA00022692"/>
    </source>
</evidence>
<feature type="transmembrane region" description="Helical" evidence="9">
    <location>
        <begin position="129"/>
        <end position="151"/>
    </location>
</feature>
<accession>A0A3L6F647</accession>
<dbReference type="SUPFAM" id="SSF81338">
    <property type="entry name" value="Aquaporin-like"/>
    <property type="match status" value="1"/>
</dbReference>
<dbReference type="PRINTS" id="PR00783">
    <property type="entry name" value="MINTRINSICP"/>
</dbReference>
<evidence type="ECO:0000256" key="8">
    <source>
        <dbReference type="SAM" id="MobiDB-lite"/>
    </source>
</evidence>
<gene>
    <name evidence="10" type="ORF">Zm00014a_007256</name>
</gene>
<dbReference type="InterPro" id="IPR034294">
    <property type="entry name" value="Aquaporin_transptr"/>
</dbReference>
<dbReference type="InterPro" id="IPR022357">
    <property type="entry name" value="MIP_CS"/>
</dbReference>
<dbReference type="ExpressionAtlas" id="A0A3L6F6C0">
    <property type="expression patterns" value="baseline and differential"/>
</dbReference>
<dbReference type="EMBL" id="NCVQ01000005">
    <property type="protein sequence ID" value="PWZ28549.1"/>
    <property type="molecule type" value="Genomic_DNA"/>
</dbReference>
<comment type="caution">
    <text evidence="10">The sequence shown here is derived from an EMBL/GenBank/DDBJ whole genome shotgun (WGS) entry which is preliminary data.</text>
</comment>
<feature type="region of interest" description="Disordered" evidence="8">
    <location>
        <begin position="217"/>
        <end position="238"/>
    </location>
</feature>
<name>A0A3L6F6C0_MAIZE</name>
<accession>A0A3L6F6C0</accession>
<evidence type="ECO:0000313" key="11">
    <source>
        <dbReference type="Proteomes" id="UP000251960"/>
    </source>
</evidence>
<keyword evidence="2 7" id="KW-0813">Transport</keyword>
<dbReference type="GO" id="GO:0015267">
    <property type="term" value="F:channel activity"/>
    <property type="evidence" value="ECO:0007669"/>
    <property type="project" value="InterPro"/>
</dbReference>
<feature type="transmembrane region" description="Helical" evidence="9">
    <location>
        <begin position="51"/>
        <end position="74"/>
    </location>
</feature>
<keyword evidence="6 9" id="KW-0472">Membrane</keyword>
<reference evidence="10 11" key="1">
    <citation type="journal article" date="2018" name="Nat. Genet.">
        <title>Extensive intraspecific gene order and gene structural variations between Mo17 and other maize genomes.</title>
        <authorList>
            <person name="Sun S."/>
            <person name="Zhou Y."/>
            <person name="Chen J."/>
            <person name="Shi J."/>
            <person name="Zhao H."/>
            <person name="Zhao H."/>
            <person name="Song W."/>
            <person name="Zhang M."/>
            <person name="Cui Y."/>
            <person name="Dong X."/>
            <person name="Liu H."/>
            <person name="Ma X."/>
            <person name="Jiao Y."/>
            <person name="Wang B."/>
            <person name="Wei X."/>
            <person name="Stein J.C."/>
            <person name="Glaubitz J.C."/>
            <person name="Lu F."/>
            <person name="Yu G."/>
            <person name="Liang C."/>
            <person name="Fengler K."/>
            <person name="Li B."/>
            <person name="Rafalski A."/>
            <person name="Schnable P.S."/>
            <person name="Ware D.H."/>
            <person name="Buckler E.S."/>
            <person name="Lai J."/>
        </authorList>
    </citation>
    <scope>NUCLEOTIDE SEQUENCE [LARGE SCALE GENOMIC DNA]</scope>
    <source>
        <strain evidence="11">cv. Missouri 17</strain>
        <tissue evidence="10">Seedling</tissue>
    </source>
</reference>
<keyword evidence="5 9" id="KW-1133">Transmembrane helix</keyword>
<evidence type="ECO:0000256" key="9">
    <source>
        <dbReference type="SAM" id="Phobius"/>
    </source>
</evidence>